<comment type="similarity">
    <text evidence="1 4">Belongs to the 5-formyltetrahydrofolate cyclo-ligase family.</text>
</comment>
<keyword evidence="2 4" id="KW-0547">Nucleotide-binding</keyword>
<keyword evidence="3 4" id="KW-0067">ATP-binding</keyword>
<evidence type="ECO:0000256" key="1">
    <source>
        <dbReference type="ARBA" id="ARBA00010638"/>
    </source>
</evidence>
<reference evidence="6" key="1">
    <citation type="journal article" date="2019" name="Int. J. Syst. Evol. Microbiol.">
        <title>The Global Catalogue of Microorganisms (GCM) 10K type strain sequencing project: providing services to taxonomists for standard genome sequencing and annotation.</title>
        <authorList>
            <consortium name="The Broad Institute Genomics Platform"/>
            <consortium name="The Broad Institute Genome Sequencing Center for Infectious Disease"/>
            <person name="Wu L."/>
            <person name="Ma J."/>
        </authorList>
    </citation>
    <scope>NUCLEOTIDE SEQUENCE [LARGE SCALE GENOMIC DNA]</scope>
    <source>
        <strain evidence="6">CCM 8980</strain>
    </source>
</reference>
<comment type="cofactor">
    <cofactor evidence="4">
        <name>Mg(2+)</name>
        <dbReference type="ChEBI" id="CHEBI:18420"/>
    </cofactor>
</comment>
<dbReference type="Pfam" id="PF01812">
    <property type="entry name" value="5-FTHF_cyc-lig"/>
    <property type="match status" value="1"/>
</dbReference>
<comment type="caution">
    <text evidence="5">The sequence shown here is derived from an EMBL/GenBank/DDBJ whole genome shotgun (WGS) entry which is preliminary data.</text>
</comment>
<dbReference type="EMBL" id="JBHTOC010000002">
    <property type="protein sequence ID" value="MFD1429098.1"/>
    <property type="molecule type" value="Genomic_DNA"/>
</dbReference>
<dbReference type="GO" id="GO:0030272">
    <property type="term" value="F:5-formyltetrahydrofolate cyclo-ligase activity"/>
    <property type="evidence" value="ECO:0007669"/>
    <property type="project" value="UniProtKB-EC"/>
</dbReference>
<organism evidence="5 6">
    <name type="scientific">Lacticaseibacillus mingshuiensis</name>
    <dbReference type="NCBI Taxonomy" id="2799574"/>
    <lineage>
        <taxon>Bacteria</taxon>
        <taxon>Bacillati</taxon>
        <taxon>Bacillota</taxon>
        <taxon>Bacilli</taxon>
        <taxon>Lactobacillales</taxon>
        <taxon>Lactobacillaceae</taxon>
        <taxon>Lacticaseibacillus</taxon>
    </lineage>
</organism>
<dbReference type="InterPro" id="IPR024185">
    <property type="entry name" value="FTHF_cligase-like_sf"/>
</dbReference>
<dbReference type="SUPFAM" id="SSF100950">
    <property type="entry name" value="NagB/RpiA/CoA transferase-like"/>
    <property type="match status" value="1"/>
</dbReference>
<sequence length="181" mass="19527">MLSKVEFRKQQLPRLKSARQETEAAAAQLLYTLMTTPAWKNAQTIATTIAGPGELPTAPLIEAATQAGKTVLLPRVMPKHQLVFLPDPGPAARVTSSFGLSEPAFEAEKVEDTIDLIVVPGLAFASFGRVRVGFGGGYYDRFLAAHPAAATIALVPPVMQFALPTWEVEPFDVPLDQILFV</sequence>
<evidence type="ECO:0000256" key="4">
    <source>
        <dbReference type="RuleBase" id="RU361279"/>
    </source>
</evidence>
<dbReference type="PANTHER" id="PTHR23407:SF1">
    <property type="entry name" value="5-FORMYLTETRAHYDROFOLATE CYCLO-LIGASE"/>
    <property type="match status" value="1"/>
</dbReference>
<keyword evidence="4" id="KW-0460">Magnesium</keyword>
<name>A0ABW4CGL7_9LACO</name>
<dbReference type="NCBIfam" id="TIGR02727">
    <property type="entry name" value="MTHFS_bact"/>
    <property type="match status" value="1"/>
</dbReference>
<evidence type="ECO:0000313" key="6">
    <source>
        <dbReference type="Proteomes" id="UP001597196"/>
    </source>
</evidence>
<evidence type="ECO:0000256" key="2">
    <source>
        <dbReference type="ARBA" id="ARBA00022741"/>
    </source>
</evidence>
<gene>
    <name evidence="5" type="ORF">ACFQ4P_02390</name>
</gene>
<dbReference type="Proteomes" id="UP001597196">
    <property type="component" value="Unassembled WGS sequence"/>
</dbReference>
<keyword evidence="6" id="KW-1185">Reference proteome</keyword>
<dbReference type="PANTHER" id="PTHR23407">
    <property type="entry name" value="ATPASE INHIBITOR/5-FORMYLTETRAHYDROFOLATE CYCLO-LIGASE"/>
    <property type="match status" value="1"/>
</dbReference>
<dbReference type="RefSeq" id="WP_203627111.1">
    <property type="nucleotide sequence ID" value="NZ_BOLQ01000011.1"/>
</dbReference>
<accession>A0ABW4CGL7</accession>
<dbReference type="InterPro" id="IPR002698">
    <property type="entry name" value="FTHF_cligase"/>
</dbReference>
<evidence type="ECO:0000256" key="3">
    <source>
        <dbReference type="ARBA" id="ARBA00022840"/>
    </source>
</evidence>
<comment type="catalytic activity">
    <reaction evidence="4">
        <text>(6S)-5-formyl-5,6,7,8-tetrahydrofolate + ATP = (6R)-5,10-methenyltetrahydrofolate + ADP + phosphate</text>
        <dbReference type="Rhea" id="RHEA:10488"/>
        <dbReference type="ChEBI" id="CHEBI:30616"/>
        <dbReference type="ChEBI" id="CHEBI:43474"/>
        <dbReference type="ChEBI" id="CHEBI:57455"/>
        <dbReference type="ChEBI" id="CHEBI:57457"/>
        <dbReference type="ChEBI" id="CHEBI:456216"/>
        <dbReference type="EC" id="6.3.3.2"/>
    </reaction>
</comment>
<dbReference type="EC" id="6.3.3.2" evidence="4"/>
<proteinExistence type="inferred from homology"/>
<dbReference type="PIRSF" id="PIRSF006806">
    <property type="entry name" value="FTHF_cligase"/>
    <property type="match status" value="1"/>
</dbReference>
<keyword evidence="4" id="KW-0479">Metal-binding</keyword>
<dbReference type="Gene3D" id="3.40.50.10420">
    <property type="entry name" value="NagB/RpiA/CoA transferase-like"/>
    <property type="match status" value="1"/>
</dbReference>
<dbReference type="InterPro" id="IPR037171">
    <property type="entry name" value="NagB/RpiA_transferase-like"/>
</dbReference>
<protein>
    <recommendedName>
        <fullName evidence="4">5-formyltetrahydrofolate cyclo-ligase</fullName>
        <ecNumber evidence="4">6.3.3.2</ecNumber>
    </recommendedName>
</protein>
<evidence type="ECO:0000313" key="5">
    <source>
        <dbReference type="EMBL" id="MFD1429098.1"/>
    </source>
</evidence>
<keyword evidence="5" id="KW-0436">Ligase</keyword>